<dbReference type="InterPro" id="IPR001387">
    <property type="entry name" value="Cro/C1-type_HTH"/>
</dbReference>
<dbReference type="Pfam" id="PF01381">
    <property type="entry name" value="HTH_3"/>
    <property type="match status" value="1"/>
</dbReference>
<proteinExistence type="predicted"/>
<gene>
    <name evidence="3" type="ORF">HMPREF0083_04641</name>
</gene>
<keyword evidence="4" id="KW-1185">Reference proteome</keyword>
<dbReference type="eggNOG" id="COG1396">
    <property type="taxonomic scope" value="Bacteria"/>
</dbReference>
<dbReference type="InterPro" id="IPR010982">
    <property type="entry name" value="Lambda_DNA-bd_dom_sf"/>
</dbReference>
<keyword evidence="1 3" id="KW-0238">DNA-binding</keyword>
<dbReference type="Gene3D" id="1.10.260.40">
    <property type="entry name" value="lambda repressor-like DNA-binding domains"/>
    <property type="match status" value="1"/>
</dbReference>
<organism evidence="3 4">
    <name type="scientific">Aneurinibacillus aneurinilyticus ATCC 12856</name>
    <dbReference type="NCBI Taxonomy" id="649747"/>
    <lineage>
        <taxon>Bacteria</taxon>
        <taxon>Bacillati</taxon>
        <taxon>Bacillota</taxon>
        <taxon>Bacilli</taxon>
        <taxon>Bacillales</taxon>
        <taxon>Paenibacillaceae</taxon>
        <taxon>Aneurinibacillus group</taxon>
        <taxon>Aneurinibacillus</taxon>
    </lineage>
</organism>
<feature type="domain" description="HTH cro/C1-type" evidence="2">
    <location>
        <begin position="7"/>
        <end position="61"/>
    </location>
</feature>
<protein>
    <submittedName>
        <fullName evidence="3">DNA-binding helix-turn-helix protein</fullName>
    </submittedName>
</protein>
<evidence type="ECO:0000313" key="4">
    <source>
        <dbReference type="Proteomes" id="UP000016511"/>
    </source>
</evidence>
<dbReference type="PANTHER" id="PTHR46797:SF1">
    <property type="entry name" value="METHYLPHOSPHONATE SYNTHASE"/>
    <property type="match status" value="1"/>
</dbReference>
<dbReference type="GeneID" id="92841159"/>
<name>U1Y8Y9_ANEAE</name>
<dbReference type="InterPro" id="IPR050807">
    <property type="entry name" value="TransReg_Diox_bact_type"/>
</dbReference>
<dbReference type="CDD" id="cd00093">
    <property type="entry name" value="HTH_XRE"/>
    <property type="match status" value="1"/>
</dbReference>
<dbReference type="STRING" id="649747.HMPREF0083_04641"/>
<comment type="caution">
    <text evidence="3">The sequence shown here is derived from an EMBL/GenBank/DDBJ whole genome shotgun (WGS) entry which is preliminary data.</text>
</comment>
<dbReference type="PROSITE" id="PS50943">
    <property type="entry name" value="HTH_CROC1"/>
    <property type="match status" value="1"/>
</dbReference>
<evidence type="ECO:0000313" key="3">
    <source>
        <dbReference type="EMBL" id="ERI07266.1"/>
    </source>
</evidence>
<dbReference type="GO" id="GO:0003700">
    <property type="term" value="F:DNA-binding transcription factor activity"/>
    <property type="evidence" value="ECO:0007669"/>
    <property type="project" value="TreeGrafter"/>
</dbReference>
<dbReference type="GO" id="GO:0005829">
    <property type="term" value="C:cytosol"/>
    <property type="evidence" value="ECO:0007669"/>
    <property type="project" value="TreeGrafter"/>
</dbReference>
<dbReference type="Proteomes" id="UP000016511">
    <property type="component" value="Unassembled WGS sequence"/>
</dbReference>
<evidence type="ECO:0000259" key="2">
    <source>
        <dbReference type="PROSITE" id="PS50943"/>
    </source>
</evidence>
<dbReference type="EMBL" id="AWSJ01000285">
    <property type="protein sequence ID" value="ERI07266.1"/>
    <property type="molecule type" value="Genomic_DNA"/>
</dbReference>
<dbReference type="HOGENOM" id="CLU_066192_17_15_9"/>
<dbReference type="GO" id="GO:0003677">
    <property type="term" value="F:DNA binding"/>
    <property type="evidence" value="ECO:0007669"/>
    <property type="project" value="UniProtKB-KW"/>
</dbReference>
<dbReference type="AlphaFoldDB" id="U1Y8Y9"/>
<dbReference type="PANTHER" id="PTHR46797">
    <property type="entry name" value="HTH-TYPE TRANSCRIPTIONAL REGULATOR"/>
    <property type="match status" value="1"/>
</dbReference>
<dbReference type="RefSeq" id="WP_021624057.1">
    <property type="nucleotide sequence ID" value="NZ_KE952892.1"/>
</dbReference>
<sequence length="107" mass="12260">MDIGNRLKQIRIHKGLSGEALELLSGVSQSTISRIELNKTSPSIATLEQLCNALEINIRDLLDDEELSPEIIKLISISKKLNKKDLIRFNELINKFNEFIEQLNSWR</sequence>
<reference evidence="3 4" key="1">
    <citation type="submission" date="2013-08" db="EMBL/GenBank/DDBJ databases">
        <authorList>
            <person name="Weinstock G."/>
            <person name="Sodergren E."/>
            <person name="Wylie T."/>
            <person name="Fulton L."/>
            <person name="Fulton R."/>
            <person name="Fronick C."/>
            <person name="O'Laughlin M."/>
            <person name="Godfrey J."/>
            <person name="Miner T."/>
            <person name="Herter B."/>
            <person name="Appelbaum E."/>
            <person name="Cordes M."/>
            <person name="Lek S."/>
            <person name="Wollam A."/>
            <person name="Pepin K.H."/>
            <person name="Palsikar V.B."/>
            <person name="Mitreva M."/>
            <person name="Wilson R.K."/>
        </authorList>
    </citation>
    <scope>NUCLEOTIDE SEQUENCE [LARGE SCALE GENOMIC DNA]</scope>
    <source>
        <strain evidence="3 4">ATCC 12856</strain>
    </source>
</reference>
<dbReference type="SUPFAM" id="SSF47413">
    <property type="entry name" value="lambda repressor-like DNA-binding domains"/>
    <property type="match status" value="1"/>
</dbReference>
<dbReference type="SMART" id="SM00530">
    <property type="entry name" value="HTH_XRE"/>
    <property type="match status" value="1"/>
</dbReference>
<accession>U1Y8Y9</accession>
<evidence type="ECO:0000256" key="1">
    <source>
        <dbReference type="ARBA" id="ARBA00023125"/>
    </source>
</evidence>